<keyword evidence="2" id="KW-1185">Reference proteome</keyword>
<gene>
    <name evidence="1" type="ORF">P857_945</name>
</gene>
<accession>W2V105</accession>
<dbReference type="EMBL" id="AXCJ01000001">
    <property type="protein sequence ID" value="ETO91770.1"/>
    <property type="molecule type" value="Genomic_DNA"/>
</dbReference>
<comment type="caution">
    <text evidence="1">The sequence shown here is derived from an EMBL/GenBank/DDBJ whole genome shotgun (WGS) entry which is preliminary data.</text>
</comment>
<dbReference type="AlphaFoldDB" id="W2V105"/>
<sequence>MSQESNVNNILFKTLTRFSHLLYPSNSCNSLAYQNSILFSL</sequence>
<dbReference type="Proteomes" id="UP000018951">
    <property type="component" value="Unassembled WGS sequence"/>
</dbReference>
<organism evidence="1 2">
    <name type="scientific">Candidatus Xenolissoclinum pacificiensis L6</name>
    <dbReference type="NCBI Taxonomy" id="1401685"/>
    <lineage>
        <taxon>Bacteria</taxon>
        <taxon>Pseudomonadati</taxon>
        <taxon>Pseudomonadota</taxon>
        <taxon>Alphaproteobacteria</taxon>
        <taxon>Rickettsiales</taxon>
        <taxon>Anaplasmataceae</taxon>
        <taxon>Candidatus Xenolissoclinum</taxon>
    </lineage>
</organism>
<evidence type="ECO:0000313" key="2">
    <source>
        <dbReference type="Proteomes" id="UP000018951"/>
    </source>
</evidence>
<name>W2V105_9RICK</name>
<proteinExistence type="predicted"/>
<evidence type="ECO:0000313" key="1">
    <source>
        <dbReference type="EMBL" id="ETO91770.1"/>
    </source>
</evidence>
<protein>
    <submittedName>
        <fullName evidence="1">Uncharacterized protein</fullName>
    </submittedName>
</protein>
<reference evidence="1 2" key="1">
    <citation type="journal article" date="2013" name="PLoS ONE">
        <title>Bacterial endosymbiosis in a chordate host: long-term co-evolution and conservation of secondary metabolism.</title>
        <authorList>
            <person name="Kwan J.C."/>
            <person name="Schmidt E.W."/>
        </authorList>
    </citation>
    <scope>NUCLEOTIDE SEQUENCE [LARGE SCALE GENOMIC DNA]</scope>
    <source>
        <strain evidence="2">L6</strain>
    </source>
</reference>